<name>A0AAV6TVC9_9ARAC</name>
<evidence type="ECO:0000313" key="2">
    <source>
        <dbReference type="Proteomes" id="UP000827092"/>
    </source>
</evidence>
<evidence type="ECO:0008006" key="3">
    <source>
        <dbReference type="Google" id="ProtNLM"/>
    </source>
</evidence>
<evidence type="ECO:0000313" key="1">
    <source>
        <dbReference type="EMBL" id="KAG8176010.1"/>
    </source>
</evidence>
<dbReference type="EMBL" id="JAFNEN010000928">
    <property type="protein sequence ID" value="KAG8176010.1"/>
    <property type="molecule type" value="Genomic_DNA"/>
</dbReference>
<dbReference type="Proteomes" id="UP000827092">
    <property type="component" value="Unassembled WGS sequence"/>
</dbReference>
<comment type="caution">
    <text evidence="1">The sequence shown here is derived from an EMBL/GenBank/DDBJ whole genome shotgun (WGS) entry which is preliminary data.</text>
</comment>
<dbReference type="AlphaFoldDB" id="A0AAV6TVC9"/>
<protein>
    <recommendedName>
        <fullName evidence="3">4Fe-4S ferredoxin-type domain-containing protein</fullName>
    </recommendedName>
</protein>
<reference evidence="1 2" key="1">
    <citation type="journal article" date="2022" name="Nat. Ecol. Evol.">
        <title>A masculinizing supergene underlies an exaggerated male reproductive morph in a spider.</title>
        <authorList>
            <person name="Hendrickx F."/>
            <person name="De Corte Z."/>
            <person name="Sonet G."/>
            <person name="Van Belleghem S.M."/>
            <person name="Kostlbacher S."/>
            <person name="Vangestel C."/>
        </authorList>
    </citation>
    <scope>NUCLEOTIDE SEQUENCE [LARGE SCALE GENOMIC DNA]</scope>
    <source>
        <strain evidence="1">W744_W776</strain>
    </source>
</reference>
<accession>A0AAV6TVC9</accession>
<keyword evidence="2" id="KW-1185">Reference proteome</keyword>
<sequence length="123" mass="14000">MFSALEKNVEDAWDQFFDFANVYRKECVDDIIFTVPIEENVRRTHGYMKKFATTALENKKNITFERTCFGCNTTCPARTVFPLQSSKLAQEKTKAGCNTTCPTRTVFPLQSSKLAQEKIKAGL</sequence>
<gene>
    <name evidence="1" type="ORF">JTE90_007007</name>
</gene>
<proteinExistence type="predicted"/>
<organism evidence="1 2">
    <name type="scientific">Oedothorax gibbosus</name>
    <dbReference type="NCBI Taxonomy" id="931172"/>
    <lineage>
        <taxon>Eukaryota</taxon>
        <taxon>Metazoa</taxon>
        <taxon>Ecdysozoa</taxon>
        <taxon>Arthropoda</taxon>
        <taxon>Chelicerata</taxon>
        <taxon>Arachnida</taxon>
        <taxon>Araneae</taxon>
        <taxon>Araneomorphae</taxon>
        <taxon>Entelegynae</taxon>
        <taxon>Araneoidea</taxon>
        <taxon>Linyphiidae</taxon>
        <taxon>Erigoninae</taxon>
        <taxon>Oedothorax</taxon>
    </lineage>
</organism>